<reference evidence="2 3" key="1">
    <citation type="submission" date="2018-11" db="EMBL/GenBank/DDBJ databases">
        <authorList>
            <person name="Zhou Z."/>
            <person name="Wang G."/>
        </authorList>
    </citation>
    <scope>NUCLEOTIDE SEQUENCE [LARGE SCALE GENOMIC DNA]</scope>
    <source>
        <strain evidence="2 3">KCTC42998</strain>
    </source>
</reference>
<protein>
    <submittedName>
        <fullName evidence="2">DUF2829 domain-containing protein</fullName>
    </submittedName>
</protein>
<evidence type="ECO:0000259" key="1">
    <source>
        <dbReference type="Pfam" id="PF11195"/>
    </source>
</evidence>
<evidence type="ECO:0000313" key="2">
    <source>
        <dbReference type="EMBL" id="RRB13454.1"/>
    </source>
</evidence>
<dbReference type="Proteomes" id="UP000274271">
    <property type="component" value="Unassembled WGS sequence"/>
</dbReference>
<keyword evidence="3" id="KW-1185">Reference proteome</keyword>
<comment type="caution">
    <text evidence="2">The sequence shown here is derived from an EMBL/GenBank/DDBJ whole genome shotgun (WGS) entry which is preliminary data.</text>
</comment>
<name>A0A3P1CKM3_9BACT</name>
<accession>A0A3P1CKM3</accession>
<gene>
    <name evidence="2" type="ORF">EHT87_14355</name>
</gene>
<dbReference type="AlphaFoldDB" id="A0A3P1CKM3"/>
<dbReference type="RefSeq" id="WP_124907352.1">
    <property type="nucleotide sequence ID" value="NZ_RQJP01000003.1"/>
</dbReference>
<dbReference type="OrthoDB" id="9806476at2"/>
<sequence length="98" mass="11196">MFSFSQALDFLKDGKCVARSGWNGKGMFIFQRPGDILAKDFIPRVKSLPEDVKEFLVSQNRDIQFLPYLCMWSATGEVVNGWLASQTDMLAEDWQVVE</sequence>
<dbReference type="EMBL" id="RQJP01000003">
    <property type="protein sequence ID" value="RRB13454.1"/>
    <property type="molecule type" value="Genomic_DNA"/>
</dbReference>
<dbReference type="Pfam" id="PF11195">
    <property type="entry name" value="Tad2-like"/>
    <property type="match status" value="1"/>
</dbReference>
<dbReference type="InterPro" id="IPR021361">
    <property type="entry name" value="Tad2-like_dom"/>
</dbReference>
<evidence type="ECO:0000313" key="3">
    <source>
        <dbReference type="Proteomes" id="UP000274271"/>
    </source>
</evidence>
<feature type="domain" description="Thoeris anti-defense 2-like" evidence="1">
    <location>
        <begin position="3"/>
        <end position="97"/>
    </location>
</feature>
<organism evidence="2 3">
    <name type="scientific">Larkinella knui</name>
    <dbReference type="NCBI Taxonomy" id="2025310"/>
    <lineage>
        <taxon>Bacteria</taxon>
        <taxon>Pseudomonadati</taxon>
        <taxon>Bacteroidota</taxon>
        <taxon>Cytophagia</taxon>
        <taxon>Cytophagales</taxon>
        <taxon>Spirosomataceae</taxon>
        <taxon>Larkinella</taxon>
    </lineage>
</organism>
<proteinExistence type="predicted"/>